<feature type="region of interest" description="Disordered" evidence="1">
    <location>
        <begin position="35"/>
        <end position="75"/>
    </location>
</feature>
<evidence type="ECO:0000256" key="1">
    <source>
        <dbReference type="SAM" id="MobiDB-lite"/>
    </source>
</evidence>
<evidence type="ECO:0000313" key="2">
    <source>
        <dbReference type="EMBL" id="GAI18183.1"/>
    </source>
</evidence>
<dbReference type="EMBL" id="BARV01004509">
    <property type="protein sequence ID" value="GAI18183.1"/>
    <property type="molecule type" value="Genomic_DNA"/>
</dbReference>
<proteinExistence type="predicted"/>
<accession>X1LGE5</accession>
<comment type="caution">
    <text evidence="2">The sequence shown here is derived from an EMBL/GenBank/DDBJ whole genome shotgun (WGS) entry which is preliminary data.</text>
</comment>
<dbReference type="AlphaFoldDB" id="X1LGE5"/>
<reference evidence="2" key="1">
    <citation type="journal article" date="2014" name="Front. Microbiol.">
        <title>High frequency of phylogenetically diverse reductive dehalogenase-homologous genes in deep subseafloor sedimentary metagenomes.</title>
        <authorList>
            <person name="Kawai M."/>
            <person name="Futagami T."/>
            <person name="Toyoda A."/>
            <person name="Takaki Y."/>
            <person name="Nishi S."/>
            <person name="Hori S."/>
            <person name="Arai W."/>
            <person name="Tsubouchi T."/>
            <person name="Morono Y."/>
            <person name="Uchiyama I."/>
            <person name="Ito T."/>
            <person name="Fujiyama A."/>
            <person name="Inagaki F."/>
            <person name="Takami H."/>
        </authorList>
    </citation>
    <scope>NUCLEOTIDE SEQUENCE</scope>
    <source>
        <strain evidence="2">Expedition CK06-06</strain>
    </source>
</reference>
<sequence length="75" mass="8470">NLLEFTYKDKKGYHTVVGCGDVPADNQEIQKALEKGWITEMKDKETGRQGDMGKKNKKKTQSRTSDKSAGLHSRK</sequence>
<feature type="compositionally biased region" description="Basic and acidic residues" evidence="1">
    <location>
        <begin position="40"/>
        <end position="54"/>
    </location>
</feature>
<feature type="non-terminal residue" evidence="2">
    <location>
        <position position="1"/>
    </location>
</feature>
<protein>
    <submittedName>
        <fullName evidence="2">Uncharacterized protein</fullName>
    </submittedName>
</protein>
<gene>
    <name evidence="2" type="ORF">S06H3_09961</name>
</gene>
<name>X1LGE5_9ZZZZ</name>
<organism evidence="2">
    <name type="scientific">marine sediment metagenome</name>
    <dbReference type="NCBI Taxonomy" id="412755"/>
    <lineage>
        <taxon>unclassified sequences</taxon>
        <taxon>metagenomes</taxon>
        <taxon>ecological metagenomes</taxon>
    </lineage>
</organism>